<feature type="chain" id="PRO_5001583342" evidence="5">
    <location>
        <begin position="28"/>
        <end position="242"/>
    </location>
</feature>
<dbReference type="InterPro" id="IPR006690">
    <property type="entry name" value="OMPA-like_CS"/>
</dbReference>
<evidence type="ECO:0000256" key="4">
    <source>
        <dbReference type="PROSITE-ProRule" id="PRU00473"/>
    </source>
</evidence>
<reference evidence="7 8" key="1">
    <citation type="submission" date="2013-08" db="EMBL/GenBank/DDBJ databases">
        <authorList>
            <person name="Stouthamer R."/>
            <person name="Nunney L."/>
        </authorList>
    </citation>
    <scope>NUCLEOTIDE SEQUENCE [LARGE SCALE GENOMIC DNA]</scope>
    <source>
        <strain evidence="8">ann-1</strain>
    </source>
</reference>
<keyword evidence="2 4" id="KW-0472">Membrane</keyword>
<dbReference type="PROSITE" id="PS51123">
    <property type="entry name" value="OMPA_2"/>
    <property type="match status" value="1"/>
</dbReference>
<organism evidence="7 8">
    <name type="scientific">Xylella fastidiosa subsp. sandyi Ann-1</name>
    <dbReference type="NCBI Taxonomy" id="155920"/>
    <lineage>
        <taxon>Bacteria</taxon>
        <taxon>Pseudomonadati</taxon>
        <taxon>Pseudomonadota</taxon>
        <taxon>Gammaproteobacteria</taxon>
        <taxon>Lysobacterales</taxon>
        <taxon>Lysobacteraceae</taxon>
        <taxon>Xylella</taxon>
    </lineage>
</organism>
<dbReference type="SUPFAM" id="SSF103088">
    <property type="entry name" value="OmpA-like"/>
    <property type="match status" value="1"/>
</dbReference>
<evidence type="ECO:0000256" key="2">
    <source>
        <dbReference type="ARBA" id="ARBA00023136"/>
    </source>
</evidence>
<keyword evidence="5" id="KW-0732">Signal</keyword>
<dbReference type="KEGG" id="xfs:D934_08770"/>
<evidence type="ECO:0000256" key="3">
    <source>
        <dbReference type="ARBA" id="ARBA00023237"/>
    </source>
</evidence>
<feature type="domain" description="OmpA-like" evidence="6">
    <location>
        <begin position="115"/>
        <end position="232"/>
    </location>
</feature>
<dbReference type="InterPro" id="IPR006664">
    <property type="entry name" value="OMP_bac"/>
</dbReference>
<dbReference type="InterPro" id="IPR039567">
    <property type="entry name" value="Gly-zipper"/>
</dbReference>
<dbReference type="CDD" id="cd07185">
    <property type="entry name" value="OmpA_C-like"/>
    <property type="match status" value="1"/>
</dbReference>
<dbReference type="HOGENOM" id="CLU_016890_6_2_6"/>
<name>A0A060H3V4_XYLFS</name>
<comment type="subcellular location">
    <subcellularLocation>
        <location evidence="1">Cell outer membrane</location>
    </subcellularLocation>
</comment>
<dbReference type="PATRIC" id="fig|155920.8.peg.2034"/>
<gene>
    <name evidence="7" type="ORF">D934_08770</name>
</gene>
<dbReference type="InterPro" id="IPR050330">
    <property type="entry name" value="Bact_OuterMem_StrucFunc"/>
</dbReference>
<dbReference type="Pfam" id="PF13488">
    <property type="entry name" value="Gly-zipper_Omp"/>
    <property type="match status" value="1"/>
</dbReference>
<dbReference type="PRINTS" id="PR01023">
    <property type="entry name" value="NAFLGMOTY"/>
</dbReference>
<dbReference type="AlphaFoldDB" id="A0A060H3V4"/>
<dbReference type="PANTHER" id="PTHR30329:SF21">
    <property type="entry name" value="LIPOPROTEIN YIAD-RELATED"/>
    <property type="match status" value="1"/>
</dbReference>
<accession>A0A060H3V4</accession>
<evidence type="ECO:0000313" key="8">
    <source>
        <dbReference type="Proteomes" id="UP000027215"/>
    </source>
</evidence>
<evidence type="ECO:0000256" key="1">
    <source>
        <dbReference type="ARBA" id="ARBA00004442"/>
    </source>
</evidence>
<protein>
    <submittedName>
        <fullName evidence="7">Cell envelope biogenesis protein OmpA</fullName>
    </submittedName>
</protein>
<evidence type="ECO:0000259" key="6">
    <source>
        <dbReference type="PROSITE" id="PS51123"/>
    </source>
</evidence>
<dbReference type="PROSITE" id="PS51257">
    <property type="entry name" value="PROKAR_LIPOPROTEIN"/>
    <property type="match status" value="1"/>
</dbReference>
<dbReference type="PRINTS" id="PR01021">
    <property type="entry name" value="OMPADOMAIN"/>
</dbReference>
<evidence type="ECO:0000313" key="7">
    <source>
        <dbReference type="EMBL" id="AIC10263.1"/>
    </source>
</evidence>
<dbReference type="Pfam" id="PF00691">
    <property type="entry name" value="OmpA"/>
    <property type="match status" value="1"/>
</dbReference>
<dbReference type="PROSITE" id="PS01068">
    <property type="entry name" value="OMPA_1"/>
    <property type="match status" value="1"/>
</dbReference>
<sequence length="242" mass="25834">MMMMRAALKPMCTVLAVALVLSGCATGGSYVQRDQSGNSTEQRNRTGRDAAIGAAIGAAAGLLTGKNATKRRQRAMIAAGIGALGGAAIGNYQDRQERALRERTANTGIDVKRDGDNITLNLPDGITFDFGKSMLKPQFYGALKNVASTLREYNQTMIEVVGYTDSIGSDVVNQRLSEDRAGAVASYLAAQGVQRERMEISGMGKRYPIADNSTEAGRSKNRRVEIHLIPFSAENSAATGMH</sequence>
<feature type="signal peptide" evidence="5">
    <location>
        <begin position="1"/>
        <end position="27"/>
    </location>
</feature>
<dbReference type="GO" id="GO:0009279">
    <property type="term" value="C:cell outer membrane"/>
    <property type="evidence" value="ECO:0007669"/>
    <property type="project" value="UniProtKB-SubCell"/>
</dbReference>
<evidence type="ECO:0000256" key="5">
    <source>
        <dbReference type="SAM" id="SignalP"/>
    </source>
</evidence>
<dbReference type="InterPro" id="IPR036737">
    <property type="entry name" value="OmpA-like_sf"/>
</dbReference>
<dbReference type="InterPro" id="IPR006665">
    <property type="entry name" value="OmpA-like"/>
</dbReference>
<keyword evidence="3" id="KW-0998">Cell outer membrane</keyword>
<dbReference type="PANTHER" id="PTHR30329">
    <property type="entry name" value="STATOR ELEMENT OF FLAGELLAR MOTOR COMPLEX"/>
    <property type="match status" value="1"/>
</dbReference>
<dbReference type="Proteomes" id="UP000027215">
    <property type="component" value="Chromosome"/>
</dbReference>
<dbReference type="EMBL" id="CP006696">
    <property type="protein sequence ID" value="AIC10263.1"/>
    <property type="molecule type" value="Genomic_DNA"/>
</dbReference>
<proteinExistence type="predicted"/>
<dbReference type="Gene3D" id="3.30.1330.60">
    <property type="entry name" value="OmpA-like domain"/>
    <property type="match status" value="1"/>
</dbReference>